<evidence type="ECO:0000259" key="2">
    <source>
        <dbReference type="PROSITE" id="PS51898"/>
    </source>
</evidence>
<evidence type="ECO:0000256" key="1">
    <source>
        <dbReference type="ARBA" id="ARBA00023172"/>
    </source>
</evidence>
<dbReference type="GO" id="GO:0003677">
    <property type="term" value="F:DNA binding"/>
    <property type="evidence" value="ECO:0007669"/>
    <property type="project" value="InterPro"/>
</dbReference>
<dbReference type="EMBL" id="VYQF01000012">
    <property type="protein sequence ID" value="KAA9035543.1"/>
    <property type="molecule type" value="Genomic_DNA"/>
</dbReference>
<keyword evidence="1" id="KW-0233">DNA recombination</keyword>
<dbReference type="InterPro" id="IPR002104">
    <property type="entry name" value="Integrase_catalytic"/>
</dbReference>
<gene>
    <name evidence="3" type="ORF">FW778_21540</name>
</gene>
<keyword evidence="4" id="KW-1185">Reference proteome</keyword>
<evidence type="ECO:0000313" key="4">
    <source>
        <dbReference type="Proteomes" id="UP000326903"/>
    </source>
</evidence>
<dbReference type="AlphaFoldDB" id="A0A5J5IFJ0"/>
<dbReference type="InterPro" id="IPR011010">
    <property type="entry name" value="DNA_brk_join_enz"/>
</dbReference>
<dbReference type="GO" id="GO:0015074">
    <property type="term" value="P:DNA integration"/>
    <property type="evidence" value="ECO:0007669"/>
    <property type="project" value="InterPro"/>
</dbReference>
<evidence type="ECO:0000313" key="3">
    <source>
        <dbReference type="EMBL" id="KAA9035543.1"/>
    </source>
</evidence>
<protein>
    <submittedName>
        <fullName evidence="3">Tyrosine-type recombinase/integrase</fullName>
    </submittedName>
</protein>
<dbReference type="PROSITE" id="PS51898">
    <property type="entry name" value="TYR_RECOMBINASE"/>
    <property type="match status" value="1"/>
</dbReference>
<comment type="caution">
    <text evidence="3">The sequence shown here is derived from an EMBL/GenBank/DDBJ whole genome shotgun (WGS) entry which is preliminary data.</text>
</comment>
<dbReference type="Proteomes" id="UP000326903">
    <property type="component" value="Unassembled WGS sequence"/>
</dbReference>
<name>A0A5J5IFJ0_9BACT</name>
<organism evidence="3 4">
    <name type="scientific">Ginsengibacter hankyongi</name>
    <dbReference type="NCBI Taxonomy" id="2607284"/>
    <lineage>
        <taxon>Bacteria</taxon>
        <taxon>Pseudomonadati</taxon>
        <taxon>Bacteroidota</taxon>
        <taxon>Chitinophagia</taxon>
        <taxon>Chitinophagales</taxon>
        <taxon>Chitinophagaceae</taxon>
        <taxon>Ginsengibacter</taxon>
    </lineage>
</organism>
<feature type="domain" description="Tyr recombinase" evidence="2">
    <location>
        <begin position="1"/>
        <end position="100"/>
    </location>
</feature>
<sequence length="108" mass="12114">MLREYASDYKPAKNGYLFEGSAAGMPYSTRSLQEVLQAAKIKAGIMKPGSIHSLRHSFATHLIERGTDVTMIQKLLGHNDLKTTLRYLHTSNKDLIKIISPLDNLKLM</sequence>
<accession>A0A5J5IFJ0</accession>
<dbReference type="SUPFAM" id="SSF56349">
    <property type="entry name" value="DNA breaking-rejoining enzymes"/>
    <property type="match status" value="1"/>
</dbReference>
<dbReference type="PANTHER" id="PTHR30349">
    <property type="entry name" value="PHAGE INTEGRASE-RELATED"/>
    <property type="match status" value="1"/>
</dbReference>
<dbReference type="GO" id="GO:0006310">
    <property type="term" value="P:DNA recombination"/>
    <property type="evidence" value="ECO:0007669"/>
    <property type="project" value="UniProtKB-KW"/>
</dbReference>
<proteinExistence type="predicted"/>
<dbReference type="Pfam" id="PF00589">
    <property type="entry name" value="Phage_integrase"/>
    <property type="match status" value="1"/>
</dbReference>
<dbReference type="Gene3D" id="1.10.443.10">
    <property type="entry name" value="Intergrase catalytic core"/>
    <property type="match status" value="1"/>
</dbReference>
<dbReference type="InterPro" id="IPR013762">
    <property type="entry name" value="Integrase-like_cat_sf"/>
</dbReference>
<dbReference type="InterPro" id="IPR050090">
    <property type="entry name" value="Tyrosine_recombinase_XerCD"/>
</dbReference>
<reference evidence="3 4" key="1">
    <citation type="submission" date="2019-09" db="EMBL/GenBank/DDBJ databases">
        <title>Draft genome sequence of Ginsengibacter sp. BR5-29.</title>
        <authorList>
            <person name="Im W.-T."/>
        </authorList>
    </citation>
    <scope>NUCLEOTIDE SEQUENCE [LARGE SCALE GENOMIC DNA]</scope>
    <source>
        <strain evidence="3 4">BR5-29</strain>
    </source>
</reference>
<dbReference type="PANTHER" id="PTHR30349:SF64">
    <property type="entry name" value="PROPHAGE INTEGRASE INTD-RELATED"/>
    <property type="match status" value="1"/>
</dbReference>